<gene>
    <name evidence="2" type="ORF">PENVUL_c017G07348</name>
</gene>
<feature type="chain" id="PRO_5012393067" evidence="1">
    <location>
        <begin position="18"/>
        <end position="182"/>
    </location>
</feature>
<keyword evidence="1" id="KW-0732">Signal</keyword>
<dbReference type="Proteomes" id="UP000191518">
    <property type="component" value="Unassembled WGS sequence"/>
</dbReference>
<organism evidence="2 3">
    <name type="scientific">Penicillium vulpinum</name>
    <dbReference type="NCBI Taxonomy" id="29845"/>
    <lineage>
        <taxon>Eukaryota</taxon>
        <taxon>Fungi</taxon>
        <taxon>Dikarya</taxon>
        <taxon>Ascomycota</taxon>
        <taxon>Pezizomycotina</taxon>
        <taxon>Eurotiomycetes</taxon>
        <taxon>Eurotiomycetidae</taxon>
        <taxon>Eurotiales</taxon>
        <taxon>Aspergillaceae</taxon>
        <taxon>Penicillium</taxon>
    </lineage>
</organism>
<name>A0A1V6RY17_9EURO</name>
<protein>
    <submittedName>
        <fullName evidence="2">Uncharacterized protein</fullName>
    </submittedName>
</protein>
<feature type="signal peptide" evidence="1">
    <location>
        <begin position="1"/>
        <end position="17"/>
    </location>
</feature>
<evidence type="ECO:0000313" key="2">
    <source>
        <dbReference type="EMBL" id="OQE06657.1"/>
    </source>
</evidence>
<dbReference type="EMBL" id="MDYP01000017">
    <property type="protein sequence ID" value="OQE06657.1"/>
    <property type="molecule type" value="Genomic_DNA"/>
</dbReference>
<proteinExistence type="predicted"/>
<keyword evidence="3" id="KW-1185">Reference proteome</keyword>
<comment type="caution">
    <text evidence="2">The sequence shown here is derived from an EMBL/GenBank/DDBJ whole genome shotgun (WGS) entry which is preliminary data.</text>
</comment>
<dbReference type="AlphaFoldDB" id="A0A1V6RY17"/>
<reference evidence="3" key="1">
    <citation type="journal article" date="2017" name="Nat. Microbiol.">
        <title>Global analysis of biosynthetic gene clusters reveals vast potential of secondary metabolite production in Penicillium species.</title>
        <authorList>
            <person name="Nielsen J.C."/>
            <person name="Grijseels S."/>
            <person name="Prigent S."/>
            <person name="Ji B."/>
            <person name="Dainat J."/>
            <person name="Nielsen K.F."/>
            <person name="Frisvad J.C."/>
            <person name="Workman M."/>
            <person name="Nielsen J."/>
        </authorList>
    </citation>
    <scope>NUCLEOTIDE SEQUENCE [LARGE SCALE GENOMIC DNA]</scope>
    <source>
        <strain evidence="3">IBT 29486</strain>
    </source>
</reference>
<sequence>MQPIFFFIMLFFGLTLAAPIITTSYDLSDKKYVVRSVRPIAPITGTIVLPYFVANADKDVNELEDTEVVDTQSNTSDDPQKSDVTSKLTFTNLTWSFTDRAESIVGCESICSALMEYFWYTALTKITNNSKIQKIIFAHGSHIFDTQEVNSQKQRQKSTAAPSPKRRSKICWENFLEIEGYG</sequence>
<evidence type="ECO:0000256" key="1">
    <source>
        <dbReference type="SAM" id="SignalP"/>
    </source>
</evidence>
<accession>A0A1V6RY17</accession>
<evidence type="ECO:0000313" key="3">
    <source>
        <dbReference type="Proteomes" id="UP000191518"/>
    </source>
</evidence>